<dbReference type="InterPro" id="IPR035919">
    <property type="entry name" value="EAL_sf"/>
</dbReference>
<dbReference type="InterPro" id="IPR029787">
    <property type="entry name" value="Nucleotide_cyclase"/>
</dbReference>
<feature type="domain" description="PAS" evidence="2">
    <location>
        <begin position="352"/>
        <end position="422"/>
    </location>
</feature>
<dbReference type="CDD" id="cd01948">
    <property type="entry name" value="EAL"/>
    <property type="match status" value="1"/>
</dbReference>
<dbReference type="InterPro" id="IPR001633">
    <property type="entry name" value="EAL_dom"/>
</dbReference>
<dbReference type="CDD" id="cd01949">
    <property type="entry name" value="GGDEF"/>
    <property type="match status" value="1"/>
</dbReference>
<dbReference type="Gene3D" id="3.30.70.270">
    <property type="match status" value="1"/>
</dbReference>
<dbReference type="InterPro" id="IPR035965">
    <property type="entry name" value="PAS-like_dom_sf"/>
</dbReference>
<dbReference type="Pfam" id="PF00990">
    <property type="entry name" value="GGDEF"/>
    <property type="match status" value="1"/>
</dbReference>
<name>A0A935JZD9_9RHOO</name>
<feature type="domain" description="PAS" evidence="2">
    <location>
        <begin position="229"/>
        <end position="273"/>
    </location>
</feature>
<dbReference type="PROSITE" id="PS50113">
    <property type="entry name" value="PAC"/>
    <property type="match status" value="2"/>
</dbReference>
<gene>
    <name evidence="7" type="ORF">IPJ38_09715</name>
</gene>
<evidence type="ECO:0000256" key="1">
    <source>
        <dbReference type="SAM" id="Phobius"/>
    </source>
</evidence>
<dbReference type="SUPFAM" id="SSF55073">
    <property type="entry name" value="Nucleotide cyclase"/>
    <property type="match status" value="1"/>
</dbReference>
<dbReference type="SMART" id="SM00304">
    <property type="entry name" value="HAMP"/>
    <property type="match status" value="1"/>
</dbReference>
<dbReference type="AlphaFoldDB" id="A0A935JZD9"/>
<dbReference type="GO" id="GO:0007165">
    <property type="term" value="P:signal transduction"/>
    <property type="evidence" value="ECO:0007669"/>
    <property type="project" value="InterPro"/>
</dbReference>
<dbReference type="Pfam" id="PF13426">
    <property type="entry name" value="PAS_9"/>
    <property type="match status" value="2"/>
</dbReference>
<dbReference type="EMBL" id="JADJMS010000019">
    <property type="protein sequence ID" value="MBK7415329.1"/>
    <property type="molecule type" value="Genomic_DNA"/>
</dbReference>
<dbReference type="PROSITE" id="PS50885">
    <property type="entry name" value="HAMP"/>
    <property type="match status" value="1"/>
</dbReference>
<dbReference type="InterPro" id="IPR013767">
    <property type="entry name" value="PAS_fold"/>
</dbReference>
<evidence type="ECO:0000259" key="6">
    <source>
        <dbReference type="PROSITE" id="PS50887"/>
    </source>
</evidence>
<evidence type="ECO:0000313" key="7">
    <source>
        <dbReference type="EMBL" id="MBK7415329.1"/>
    </source>
</evidence>
<sequence>MDGSPSIGAPIIGKKLQAPMFPIIVAIKDAQGAVIGALAGVINLSKSSFLDQLTNNAYGKDGYFLLEEPDSRLIITGTGKSRIMQPLPAAGINWLIDRHLEGFDETGITINPMSVEVLASAKRIPVANWFVVAALPTEEAFSPIRLMQQRVQLATFFLTLLAGFLTWWMLRRQLSPMQEAVNTLALLSNIDQPPQPLVIAKQDEIGQLIAGFNRLLARLAQRDEALKSSEQRFRNFFEKNSSVMLLIEPSNGAIVEANDAAATYYGYPIKQLVLMTTADLNTMPEAKIAEEREKARCEELKYFHFVHRLASGELRDVEVHSTPIESSGHNLLFSIVHDISARKEILKALKASESWFRSIFENANTGIASVDSNGRITSFNESFRALLGYDADELGGMSIADITHHDDLSSEVAYFDEIIAGKRDHYNMTKRYVASDGHIVWIDLFVTAIRDEQGALANFIGIISDITERKQAEEQLRIAAAAFESQEGMMVTDAQSVILRVNRAFTEFTGYTAEEVIGLTPQLLKSGRHPPSFYKDMWQTIHSTGGWRGEVWDRHKSGEIYPKWLTISAVYGSDGLVTHYIGTHYDISERKKAEFKIEALAFFDQLTNLPNRTLLLDRLKQAMVSSGRSERYSALLFIDLDNFKTLNDSLGHDAGDLLLKQVAQRLTLSVREGDSVARFGGDEFVIILASLSMSQEDAAKATEGVAEKILAALKKPYQIGNVTHHSTASLGATLFRGTGIPIDELLKQADLSMYRSKAAGRNTFCFFDPAMEIAVKERVALEDDLRQALEKNQFFLNYQPQIRGNNSLTGAEVLLRWRHPERGMVSPAEFIPLAEESGLILSLGDWVLETTCKQIAVWAAYPGMAHLTIAVNVSAFQLRQLDFVDKVISVLSSTGANSRRLKLELTESLLVHNVEEIIVKMSLLKAHGVGFSLDDFGTGYSSLTYLKRLPLDQLKIDQSFVRDVLIDPNDAAIAKTIVALAESLGLGVIAEGVETAAQRDFLAGAGCHAYQGYYFSRPLALSDFESFALRGL</sequence>
<dbReference type="InterPro" id="IPR052155">
    <property type="entry name" value="Biofilm_reg_signaling"/>
</dbReference>
<dbReference type="NCBIfam" id="TIGR00254">
    <property type="entry name" value="GGDEF"/>
    <property type="match status" value="1"/>
</dbReference>
<keyword evidence="1" id="KW-0812">Transmembrane</keyword>
<dbReference type="PROSITE" id="PS50883">
    <property type="entry name" value="EAL"/>
    <property type="match status" value="1"/>
</dbReference>
<keyword evidence="1" id="KW-0472">Membrane</keyword>
<reference evidence="7 8" key="1">
    <citation type="submission" date="2020-10" db="EMBL/GenBank/DDBJ databases">
        <title>Connecting structure to function with the recovery of over 1000 high-quality activated sludge metagenome-assembled genomes encoding full-length rRNA genes using long-read sequencing.</title>
        <authorList>
            <person name="Singleton C.M."/>
            <person name="Petriglieri F."/>
            <person name="Kristensen J.M."/>
            <person name="Kirkegaard R.H."/>
            <person name="Michaelsen T.Y."/>
            <person name="Andersen M.H."/>
            <person name="Karst S.M."/>
            <person name="Dueholm M.S."/>
            <person name="Nielsen P.H."/>
            <person name="Albertsen M."/>
        </authorList>
    </citation>
    <scope>NUCLEOTIDE SEQUENCE [LARGE SCALE GENOMIC DNA]</scope>
    <source>
        <strain evidence="7">EsbW_18-Q3-R4-48_BATAC.463</strain>
    </source>
</reference>
<dbReference type="CDD" id="cd18773">
    <property type="entry name" value="PDC1_HK_sensor"/>
    <property type="match status" value="1"/>
</dbReference>
<dbReference type="PROSITE" id="PS50887">
    <property type="entry name" value="GGDEF"/>
    <property type="match status" value="1"/>
</dbReference>
<feature type="domain" description="PAS" evidence="2">
    <location>
        <begin position="472"/>
        <end position="518"/>
    </location>
</feature>
<dbReference type="GO" id="GO:0006355">
    <property type="term" value="P:regulation of DNA-templated transcription"/>
    <property type="evidence" value="ECO:0007669"/>
    <property type="project" value="InterPro"/>
</dbReference>
<dbReference type="Pfam" id="PF00989">
    <property type="entry name" value="PAS"/>
    <property type="match status" value="1"/>
</dbReference>
<dbReference type="SUPFAM" id="SSF55785">
    <property type="entry name" value="PYP-like sensor domain (PAS domain)"/>
    <property type="match status" value="3"/>
</dbReference>
<evidence type="ECO:0000259" key="5">
    <source>
        <dbReference type="PROSITE" id="PS50885"/>
    </source>
</evidence>
<feature type="domain" description="HAMP" evidence="5">
    <location>
        <begin position="171"/>
        <end position="224"/>
    </location>
</feature>
<dbReference type="InterPro" id="IPR000014">
    <property type="entry name" value="PAS"/>
</dbReference>
<dbReference type="GO" id="GO:0016020">
    <property type="term" value="C:membrane"/>
    <property type="evidence" value="ECO:0007669"/>
    <property type="project" value="InterPro"/>
</dbReference>
<evidence type="ECO:0000259" key="3">
    <source>
        <dbReference type="PROSITE" id="PS50113"/>
    </source>
</evidence>
<dbReference type="InterPro" id="IPR001610">
    <property type="entry name" value="PAC"/>
</dbReference>
<dbReference type="InterPro" id="IPR000700">
    <property type="entry name" value="PAS-assoc_C"/>
</dbReference>
<evidence type="ECO:0000259" key="2">
    <source>
        <dbReference type="PROSITE" id="PS50112"/>
    </source>
</evidence>
<keyword evidence="1" id="KW-1133">Transmembrane helix</keyword>
<dbReference type="InterPro" id="IPR043128">
    <property type="entry name" value="Rev_trsase/Diguanyl_cyclase"/>
</dbReference>
<dbReference type="SMART" id="SM00267">
    <property type="entry name" value="GGDEF"/>
    <property type="match status" value="1"/>
</dbReference>
<dbReference type="SMART" id="SM00052">
    <property type="entry name" value="EAL"/>
    <property type="match status" value="1"/>
</dbReference>
<feature type="domain" description="PAC" evidence="3">
    <location>
        <begin position="547"/>
        <end position="599"/>
    </location>
</feature>
<organism evidence="7 8">
    <name type="scientific">Candidatus Dechloromonas phosphorivorans</name>
    <dbReference type="NCBI Taxonomy" id="2899244"/>
    <lineage>
        <taxon>Bacteria</taxon>
        <taxon>Pseudomonadati</taxon>
        <taxon>Pseudomonadota</taxon>
        <taxon>Betaproteobacteria</taxon>
        <taxon>Rhodocyclales</taxon>
        <taxon>Azonexaceae</taxon>
        <taxon>Dechloromonas</taxon>
    </lineage>
</organism>
<feature type="domain" description="EAL" evidence="4">
    <location>
        <begin position="778"/>
        <end position="1032"/>
    </location>
</feature>
<feature type="transmembrane region" description="Helical" evidence="1">
    <location>
        <begin position="151"/>
        <end position="170"/>
    </location>
</feature>
<dbReference type="Proteomes" id="UP000739411">
    <property type="component" value="Unassembled WGS sequence"/>
</dbReference>
<dbReference type="NCBIfam" id="TIGR00229">
    <property type="entry name" value="sensory_box"/>
    <property type="match status" value="3"/>
</dbReference>
<feature type="domain" description="GGDEF" evidence="6">
    <location>
        <begin position="631"/>
        <end position="769"/>
    </location>
</feature>
<dbReference type="Gene3D" id="6.10.340.10">
    <property type="match status" value="1"/>
</dbReference>
<dbReference type="SMART" id="SM00086">
    <property type="entry name" value="PAC"/>
    <property type="match status" value="3"/>
</dbReference>
<comment type="caution">
    <text evidence="7">The sequence shown here is derived from an EMBL/GenBank/DDBJ whole genome shotgun (WGS) entry which is preliminary data.</text>
</comment>
<dbReference type="InterPro" id="IPR003660">
    <property type="entry name" value="HAMP_dom"/>
</dbReference>
<dbReference type="FunFam" id="3.20.20.450:FF:000001">
    <property type="entry name" value="Cyclic di-GMP phosphodiesterase yahA"/>
    <property type="match status" value="1"/>
</dbReference>
<dbReference type="CDD" id="cd00130">
    <property type="entry name" value="PAS"/>
    <property type="match status" value="3"/>
</dbReference>
<dbReference type="Gene3D" id="3.20.20.450">
    <property type="entry name" value="EAL domain"/>
    <property type="match status" value="1"/>
</dbReference>
<dbReference type="InterPro" id="IPR000160">
    <property type="entry name" value="GGDEF_dom"/>
</dbReference>
<dbReference type="SMART" id="SM00091">
    <property type="entry name" value="PAS"/>
    <property type="match status" value="3"/>
</dbReference>
<dbReference type="PROSITE" id="PS50112">
    <property type="entry name" value="PAS"/>
    <property type="match status" value="3"/>
</dbReference>
<evidence type="ECO:0000259" key="4">
    <source>
        <dbReference type="PROSITE" id="PS50883"/>
    </source>
</evidence>
<dbReference type="PANTHER" id="PTHR44757:SF2">
    <property type="entry name" value="BIOFILM ARCHITECTURE MAINTENANCE PROTEIN MBAA"/>
    <property type="match status" value="1"/>
</dbReference>
<dbReference type="PANTHER" id="PTHR44757">
    <property type="entry name" value="DIGUANYLATE CYCLASE DGCP"/>
    <property type="match status" value="1"/>
</dbReference>
<dbReference type="Pfam" id="PF00563">
    <property type="entry name" value="EAL"/>
    <property type="match status" value="1"/>
</dbReference>
<dbReference type="SUPFAM" id="SSF141868">
    <property type="entry name" value="EAL domain-like"/>
    <property type="match status" value="1"/>
</dbReference>
<accession>A0A935JZD9</accession>
<dbReference type="Gene3D" id="3.30.450.20">
    <property type="entry name" value="PAS domain"/>
    <property type="match status" value="3"/>
</dbReference>
<feature type="domain" description="PAC" evidence="3">
    <location>
        <begin position="426"/>
        <end position="478"/>
    </location>
</feature>
<evidence type="ECO:0000313" key="8">
    <source>
        <dbReference type="Proteomes" id="UP000739411"/>
    </source>
</evidence>
<proteinExistence type="predicted"/>
<protein>
    <submittedName>
        <fullName evidence="7">EAL domain-containing protein</fullName>
    </submittedName>
</protein>